<protein>
    <submittedName>
        <fullName evidence="1">Uncharacterized protein</fullName>
    </submittedName>
</protein>
<evidence type="ECO:0000313" key="2">
    <source>
        <dbReference type="Proteomes" id="UP000042527"/>
    </source>
</evidence>
<organism evidence="1 2">
    <name type="scientific">Treponema phagedenis</name>
    <dbReference type="NCBI Taxonomy" id="162"/>
    <lineage>
        <taxon>Bacteria</taxon>
        <taxon>Pseudomonadati</taxon>
        <taxon>Spirochaetota</taxon>
        <taxon>Spirochaetia</taxon>
        <taxon>Spirochaetales</taxon>
        <taxon>Treponemataceae</taxon>
        <taxon>Treponema</taxon>
    </lineage>
</organism>
<dbReference type="Proteomes" id="UP000042527">
    <property type="component" value="Unassembled WGS sequence"/>
</dbReference>
<evidence type="ECO:0000313" key="1">
    <source>
        <dbReference type="EMBL" id="CEM63081.1"/>
    </source>
</evidence>
<dbReference type="AlphaFoldDB" id="A0A0B7H2B3"/>
<accession>A0A0B7H2B3</accession>
<gene>
    <name evidence="1" type="ORF">TPHV1_60069</name>
</gene>
<dbReference type="EMBL" id="CDNC01000048">
    <property type="protein sequence ID" value="CEM63081.1"/>
    <property type="molecule type" value="Genomic_DNA"/>
</dbReference>
<proteinExistence type="predicted"/>
<name>A0A0B7H2B3_TREPH</name>
<reference evidence="2" key="1">
    <citation type="submission" date="2015-01" db="EMBL/GenBank/DDBJ databases">
        <authorList>
            <person name="Manzoor Shahid"/>
            <person name="Zubair Saima"/>
        </authorList>
    </citation>
    <scope>NUCLEOTIDE SEQUENCE [LARGE SCALE GENOMIC DNA]</scope>
    <source>
        <strain evidence="2">V1</strain>
    </source>
</reference>
<sequence>MDGTTRLVWNNMKLNFIELTNKPGKEVAKAHFRIIKRGHFYSGLTQKLFSLD</sequence>
<keyword evidence="2" id="KW-1185">Reference proteome</keyword>